<dbReference type="EMBL" id="CP024636">
    <property type="protein sequence ID" value="QGR07856.1"/>
    <property type="molecule type" value="Genomic_DNA"/>
</dbReference>
<dbReference type="SUPFAM" id="SSF144059">
    <property type="entry name" value="ImpE-like"/>
    <property type="match status" value="1"/>
</dbReference>
<dbReference type="RefSeq" id="WP_021182756.1">
    <property type="nucleotide sequence ID" value="NZ_CP024636.1"/>
</dbReference>
<accession>A0AAP9KQB4</accession>
<keyword evidence="4" id="KW-1185">Reference proteome</keyword>
<evidence type="ECO:0000313" key="3">
    <source>
        <dbReference type="Proteomes" id="UP000424872"/>
    </source>
</evidence>
<reference evidence="1" key="3">
    <citation type="submission" date="2023-07" db="EMBL/GenBank/DDBJ databases">
        <title>The extreme plant-growth-promoting properties of Pantoea phytobeneficialis PF55 revealed by functional and genomic analysis.</title>
        <authorList>
            <person name="Nascimento F.X."/>
            <person name="Marcio R.J."/>
        </authorList>
    </citation>
    <scope>NUCLEOTIDE SEQUENCE</scope>
    <source>
        <strain evidence="1">PF55</strain>
    </source>
</reference>
<dbReference type="KEGG" id="ppho:CTZ24_16070"/>
<reference evidence="2" key="2">
    <citation type="journal article" date="2020" name="Environ. Microbiol.">
        <title>The extreme plant-growth-promoting properties of Pantoea phytobeneficialis MSR2 revealed by functional and genomic analysis.</title>
        <authorList>
            <person name="Nascimento F.X."/>
            <person name="Hernandez A.G."/>
            <person name="Glick B.R."/>
            <person name="Rossi M.J."/>
        </authorList>
    </citation>
    <scope>NUCLEOTIDE SEQUENCE</scope>
    <source>
        <strain evidence="2">MSR2</strain>
    </source>
</reference>
<dbReference type="EMBL" id="JAUOOM010000001">
    <property type="protein sequence ID" value="MDO6405338.1"/>
    <property type="molecule type" value="Genomic_DNA"/>
</dbReference>
<dbReference type="Gene3D" id="1.25.40.10">
    <property type="entry name" value="Tetratricopeptide repeat domain"/>
    <property type="match status" value="1"/>
</dbReference>
<proteinExistence type="predicted"/>
<organism evidence="2 3">
    <name type="scientific">Pantoea phytobeneficialis</name>
    <dbReference type="NCBI Taxonomy" id="2052056"/>
    <lineage>
        <taxon>Bacteria</taxon>
        <taxon>Pseudomonadati</taxon>
        <taxon>Pseudomonadota</taxon>
        <taxon>Gammaproteobacteria</taxon>
        <taxon>Enterobacterales</taxon>
        <taxon>Erwiniaceae</taxon>
        <taxon>Pantoea</taxon>
    </lineage>
</organism>
<dbReference type="Pfam" id="PF07024">
    <property type="entry name" value="ImpE"/>
    <property type="match status" value="1"/>
</dbReference>
<evidence type="ECO:0000313" key="4">
    <source>
        <dbReference type="Proteomes" id="UP001171299"/>
    </source>
</evidence>
<evidence type="ECO:0000313" key="2">
    <source>
        <dbReference type="EMBL" id="QGR07856.1"/>
    </source>
</evidence>
<dbReference type="InterPro" id="IPR011990">
    <property type="entry name" value="TPR-like_helical_dom_sf"/>
</dbReference>
<dbReference type="InterPro" id="IPR009211">
    <property type="entry name" value="TagJ"/>
</dbReference>
<reference evidence="3" key="1">
    <citation type="submission" date="2017-11" db="EMBL/GenBank/DDBJ databases">
        <title>Genome sequence of Pantoea sp. MSR2.</title>
        <authorList>
            <person name="Nascimento F.X."/>
        </authorList>
    </citation>
    <scope>NUCLEOTIDE SEQUENCE [LARGE SCALE GENOMIC DNA]</scope>
    <source>
        <strain evidence="3">MSR2</strain>
    </source>
</reference>
<dbReference type="AlphaFoldDB" id="A0AAP9KQB4"/>
<name>A0AAP9KQB4_9GAMM</name>
<gene>
    <name evidence="2" type="ORF">CTZ24_16070</name>
    <name evidence="1" type="ORF">Q3404_02005</name>
</gene>
<evidence type="ECO:0000313" key="1">
    <source>
        <dbReference type="EMBL" id="MDO6405338.1"/>
    </source>
</evidence>
<dbReference type="Proteomes" id="UP001171299">
    <property type="component" value="Unassembled WGS sequence"/>
</dbReference>
<dbReference type="Proteomes" id="UP000424872">
    <property type="component" value="Chromosome"/>
</dbReference>
<sequence length="275" mass="30360">MESLQQRLATASLADNLAQITAQIQANPADADLRAAFVQLLCLAGNWGRAQTQLPSWLALTPQAQPTITLLQQAIAGEQQRAAVLRGEAQPQLPGSAWPWCETLLAALQAEVTGDAARGAELRQQALDDAQANPGTLEQQDQQVAFSWLMDGDSRFGPVCEAIVNGRYYWVPFAAIREMQFQPPASVTDLVWRHTLIQLVDGSEQVCQIPLRYPLPVQAEERWLRGSVTEWQPLGHDESQFIGLGQKVWLSDNAEFSLLALQRLTFNDIGPDHES</sequence>
<dbReference type="PIRSF" id="PIRSF029288">
    <property type="entry name" value="SciE_ImpE"/>
    <property type="match status" value="1"/>
</dbReference>
<protein>
    <submittedName>
        <fullName evidence="2">Protein of avirulence locus ImpE</fullName>
    </submittedName>
    <submittedName>
        <fullName evidence="1">Type VI secretion system accessory protein TagJ</fullName>
    </submittedName>
</protein>